<name>A0A8J3TVW8_9ACTN</name>
<accession>A0A8J3TVW8</accession>
<dbReference type="EMBL" id="BOOO01000034">
    <property type="protein sequence ID" value="GII32307.1"/>
    <property type="molecule type" value="Genomic_DNA"/>
</dbReference>
<dbReference type="RefSeq" id="WP_203956209.1">
    <property type="nucleotide sequence ID" value="NZ_BOOO01000034.1"/>
</dbReference>
<protein>
    <submittedName>
        <fullName evidence="1">Uncharacterized protein</fullName>
    </submittedName>
</protein>
<comment type="caution">
    <text evidence="1">The sequence shown here is derived from an EMBL/GenBank/DDBJ whole genome shotgun (WGS) entry which is preliminary data.</text>
</comment>
<keyword evidence="2" id="KW-1185">Reference proteome</keyword>
<reference evidence="1 2" key="1">
    <citation type="submission" date="2021-01" db="EMBL/GenBank/DDBJ databases">
        <title>Whole genome shotgun sequence of Planotetraspora mira NBRC 15435.</title>
        <authorList>
            <person name="Komaki H."/>
            <person name="Tamura T."/>
        </authorList>
    </citation>
    <scope>NUCLEOTIDE SEQUENCE [LARGE SCALE GENOMIC DNA]</scope>
    <source>
        <strain evidence="1 2">NBRC 15435</strain>
    </source>
</reference>
<evidence type="ECO:0000313" key="2">
    <source>
        <dbReference type="Proteomes" id="UP000650628"/>
    </source>
</evidence>
<dbReference type="AlphaFoldDB" id="A0A8J3TVW8"/>
<organism evidence="1 2">
    <name type="scientific">Planotetraspora mira</name>
    <dbReference type="NCBI Taxonomy" id="58121"/>
    <lineage>
        <taxon>Bacteria</taxon>
        <taxon>Bacillati</taxon>
        <taxon>Actinomycetota</taxon>
        <taxon>Actinomycetes</taxon>
        <taxon>Streptosporangiales</taxon>
        <taxon>Streptosporangiaceae</taxon>
        <taxon>Planotetraspora</taxon>
    </lineage>
</organism>
<evidence type="ECO:0000313" key="1">
    <source>
        <dbReference type="EMBL" id="GII32307.1"/>
    </source>
</evidence>
<sequence length="268" mass="30274">MLQNPESLRDEVLQWLENRGYPLEMRVAHALRNRGRAFYVEQSRYYPDPTSGELRESDVVANWTSTDTEKSDGRAIYFSAVIECKSGGAPWIIFTETEKPDRNTSLHFLLSLLWAGVDRWKYREEFSRWDTHISPVMAGRHPAGYGITQKRNERGARDGAYDAVRQVAAAAYGVLNDRQSFHNGFGPGIGIVMPVIVTDSPLFECYVNYAGDVEARSVTQSALSLRMPYESASNCYIRIINVHALDDAIFNLRTMAEQIVEVDIPAAE</sequence>
<gene>
    <name evidence="1" type="ORF">Pmi06nite_57490</name>
</gene>
<dbReference type="Proteomes" id="UP000650628">
    <property type="component" value="Unassembled WGS sequence"/>
</dbReference>
<proteinExistence type="predicted"/>